<dbReference type="Proteomes" id="UP000596661">
    <property type="component" value="Chromosome 4"/>
</dbReference>
<dbReference type="EMBL" id="UZAU01000400">
    <property type="status" value="NOT_ANNOTATED_CDS"/>
    <property type="molecule type" value="Genomic_DNA"/>
</dbReference>
<evidence type="ECO:0008006" key="3">
    <source>
        <dbReference type="Google" id="ProtNLM"/>
    </source>
</evidence>
<gene>
    <name evidence="1" type="primary">LOC133037138</name>
</gene>
<evidence type="ECO:0000313" key="1">
    <source>
        <dbReference type="EnsemblPlants" id="cds.evm.model.04.1826"/>
    </source>
</evidence>
<keyword evidence="2" id="KW-1185">Reference proteome</keyword>
<reference evidence="1" key="1">
    <citation type="submission" date="2018-11" db="EMBL/GenBank/DDBJ databases">
        <authorList>
            <person name="Grassa J C."/>
        </authorList>
    </citation>
    <scope>NUCLEOTIDE SEQUENCE [LARGE SCALE GENOMIC DNA]</scope>
</reference>
<dbReference type="KEGG" id="csav:133037138"/>
<organism evidence="1 2">
    <name type="scientific">Cannabis sativa</name>
    <name type="common">Hemp</name>
    <name type="synonym">Marijuana</name>
    <dbReference type="NCBI Taxonomy" id="3483"/>
    <lineage>
        <taxon>Eukaryota</taxon>
        <taxon>Viridiplantae</taxon>
        <taxon>Streptophyta</taxon>
        <taxon>Embryophyta</taxon>
        <taxon>Tracheophyta</taxon>
        <taxon>Spermatophyta</taxon>
        <taxon>Magnoliopsida</taxon>
        <taxon>eudicotyledons</taxon>
        <taxon>Gunneridae</taxon>
        <taxon>Pentapetalae</taxon>
        <taxon>rosids</taxon>
        <taxon>fabids</taxon>
        <taxon>Rosales</taxon>
        <taxon>Cannabaceae</taxon>
        <taxon>Cannabis</taxon>
    </lineage>
</organism>
<dbReference type="GeneID" id="133037138"/>
<accession>A0A803PEQ2</accession>
<proteinExistence type="predicted"/>
<dbReference type="PANTHER" id="PTHR11439">
    <property type="entry name" value="GAG-POL-RELATED RETROTRANSPOSON"/>
    <property type="match status" value="1"/>
</dbReference>
<name>A0A803PEQ2_CANSA</name>
<dbReference type="EnsemblPlants" id="evm.model.04.1826">
    <property type="protein sequence ID" value="cds.evm.model.04.1826"/>
    <property type="gene ID" value="evm.TU.04.1826"/>
</dbReference>
<evidence type="ECO:0000313" key="2">
    <source>
        <dbReference type="Proteomes" id="UP000596661"/>
    </source>
</evidence>
<dbReference type="Gramene" id="evm.model.04.1826">
    <property type="protein sequence ID" value="cds.evm.model.04.1826"/>
    <property type="gene ID" value="evm.TU.04.1826"/>
</dbReference>
<reference evidence="1" key="2">
    <citation type="submission" date="2021-03" db="UniProtKB">
        <authorList>
            <consortium name="EnsemblPlants"/>
        </authorList>
    </citation>
    <scope>IDENTIFICATION</scope>
</reference>
<sequence length="128" mass="14667">MRDAKVFKQPITSQYTLSKEQSPKTEKEIEAMKDVPYSNAIGSVIYLMVSTRPDLGYATSVLSKYMENPGKFHWLAMKWVFRFLLGTTKVGLVYKKQNASTIIEGYSDSYYVGDRDNRRSTSAYLLLI</sequence>
<protein>
    <recommendedName>
        <fullName evidence="3">Retrovirus-related Pol polyprotein from transposon TNT 1-94</fullName>
    </recommendedName>
</protein>
<dbReference type="PANTHER" id="PTHR11439:SF491">
    <property type="entry name" value="INTEGRASE CATALYTIC DOMAIN-CONTAINING PROTEIN"/>
    <property type="match status" value="1"/>
</dbReference>
<dbReference type="AlphaFoldDB" id="A0A803PEQ2"/>
<dbReference type="RefSeq" id="XP_060969957.1">
    <property type="nucleotide sequence ID" value="XM_061113974.1"/>
</dbReference>
<dbReference type="OMA" id="VDCHEAM"/>